<name>A0ABR5IX83_9ACTN</name>
<protein>
    <recommendedName>
        <fullName evidence="7">ABC transmembrane type-1 domain-containing protein</fullName>
    </recommendedName>
</protein>
<gene>
    <name evidence="8" type="ORF">ADK38_34910</name>
</gene>
<dbReference type="PANTHER" id="PTHR30614:SF21">
    <property type="entry name" value="AMINO ACID ABC TRANSPORTER PERMEASE"/>
    <property type="match status" value="1"/>
</dbReference>
<organism evidence="8 9">
    <name type="scientific">Streptomyces varsoviensis</name>
    <dbReference type="NCBI Taxonomy" id="67373"/>
    <lineage>
        <taxon>Bacteria</taxon>
        <taxon>Bacillati</taxon>
        <taxon>Actinomycetota</taxon>
        <taxon>Actinomycetes</taxon>
        <taxon>Kitasatosporales</taxon>
        <taxon>Streptomycetaceae</taxon>
        <taxon>Streptomyces</taxon>
    </lineage>
</organism>
<evidence type="ECO:0000256" key="6">
    <source>
        <dbReference type="SAM" id="MobiDB-lite"/>
    </source>
</evidence>
<evidence type="ECO:0000256" key="4">
    <source>
        <dbReference type="ARBA" id="ARBA00023136"/>
    </source>
</evidence>
<evidence type="ECO:0000256" key="5">
    <source>
        <dbReference type="RuleBase" id="RU363032"/>
    </source>
</evidence>
<keyword evidence="3" id="KW-1133">Transmembrane helix</keyword>
<dbReference type="PROSITE" id="PS50928">
    <property type="entry name" value="ABC_TM1"/>
    <property type="match status" value="1"/>
</dbReference>
<keyword evidence="9" id="KW-1185">Reference proteome</keyword>
<comment type="caution">
    <text evidence="8">The sequence shown here is derived from an EMBL/GenBank/DDBJ whole genome shotgun (WGS) entry which is preliminary data.</text>
</comment>
<evidence type="ECO:0000256" key="3">
    <source>
        <dbReference type="ARBA" id="ARBA00022989"/>
    </source>
</evidence>
<evidence type="ECO:0000313" key="8">
    <source>
        <dbReference type="EMBL" id="KOG85752.1"/>
    </source>
</evidence>
<comment type="similarity">
    <text evidence="5">Belongs to the binding-protein-dependent transport system permease family.</text>
</comment>
<evidence type="ECO:0000313" key="9">
    <source>
        <dbReference type="Proteomes" id="UP000037020"/>
    </source>
</evidence>
<dbReference type="InterPro" id="IPR035906">
    <property type="entry name" value="MetI-like_sf"/>
</dbReference>
<comment type="subcellular location">
    <subcellularLocation>
        <location evidence="5">Cell membrane</location>
        <topology evidence="5">Multi-pass membrane protein</topology>
    </subcellularLocation>
    <subcellularLocation>
        <location evidence="1">Membrane</location>
        <topology evidence="1">Multi-pass membrane protein</topology>
    </subcellularLocation>
</comment>
<dbReference type="EMBL" id="LGUT01003217">
    <property type="protein sequence ID" value="KOG85752.1"/>
    <property type="molecule type" value="Genomic_DNA"/>
</dbReference>
<evidence type="ECO:0000256" key="1">
    <source>
        <dbReference type="ARBA" id="ARBA00004141"/>
    </source>
</evidence>
<feature type="non-terminal residue" evidence="8">
    <location>
        <position position="1"/>
    </location>
</feature>
<dbReference type="PANTHER" id="PTHR30614">
    <property type="entry name" value="MEMBRANE COMPONENT OF AMINO ACID ABC TRANSPORTER"/>
    <property type="match status" value="1"/>
</dbReference>
<dbReference type="Proteomes" id="UP000037020">
    <property type="component" value="Unassembled WGS sequence"/>
</dbReference>
<feature type="domain" description="ABC transmembrane type-1" evidence="7">
    <location>
        <begin position="1"/>
        <end position="121"/>
    </location>
</feature>
<dbReference type="Pfam" id="PF00528">
    <property type="entry name" value="BPD_transp_1"/>
    <property type="match status" value="1"/>
</dbReference>
<keyword evidence="2" id="KW-0812">Transmembrane</keyword>
<reference evidence="8 9" key="1">
    <citation type="submission" date="2015-07" db="EMBL/GenBank/DDBJ databases">
        <authorList>
            <person name="Ju K.-S."/>
            <person name="Doroghazi J.R."/>
            <person name="Metcalf W.W."/>
        </authorList>
    </citation>
    <scope>NUCLEOTIDE SEQUENCE [LARGE SCALE GENOMIC DNA]</scope>
    <source>
        <strain evidence="8 9">NRRL B-3589</strain>
    </source>
</reference>
<dbReference type="InterPro" id="IPR000515">
    <property type="entry name" value="MetI-like"/>
</dbReference>
<accession>A0ABR5IX83</accession>
<dbReference type="InterPro" id="IPR043429">
    <property type="entry name" value="ArtM/GltK/GlnP/TcyL/YhdX-like"/>
</dbReference>
<keyword evidence="5" id="KW-0813">Transport</keyword>
<dbReference type="SUPFAM" id="SSF161098">
    <property type="entry name" value="MetI-like"/>
    <property type="match status" value="1"/>
</dbReference>
<proteinExistence type="inferred from homology"/>
<feature type="region of interest" description="Disordered" evidence="6">
    <location>
        <begin position="128"/>
        <end position="151"/>
    </location>
</feature>
<keyword evidence="4" id="KW-0472">Membrane</keyword>
<dbReference type="Gene3D" id="1.10.3720.10">
    <property type="entry name" value="MetI-like"/>
    <property type="match status" value="1"/>
</dbReference>
<evidence type="ECO:0000256" key="2">
    <source>
        <dbReference type="ARBA" id="ARBA00022692"/>
    </source>
</evidence>
<evidence type="ECO:0000259" key="7">
    <source>
        <dbReference type="PROSITE" id="PS50928"/>
    </source>
</evidence>
<dbReference type="CDD" id="cd06261">
    <property type="entry name" value="TM_PBP2"/>
    <property type="match status" value="1"/>
</dbReference>
<sequence length="151" mass="16738">FWQLVIPIVLHGVGNFAEIFRAGVLALPRGQSEAGYAIGLRHGQVMRLIVLPQAVRALLPTIIGQAVRALKDTTLGYVVSYPELMHQGNVLGSFLENDFLQVYFEVAVIFIALNWLLSKLAEWVETRTGRTPRPVRPRPNTAPQIGVPKTN</sequence>